<dbReference type="Gene3D" id="1.20.58.60">
    <property type="match status" value="2"/>
</dbReference>
<name>A0ABM4C2I1_HYDVU</name>
<dbReference type="GeneID" id="100206390"/>
<dbReference type="Proteomes" id="UP001652625">
    <property type="component" value="Chromosome 06"/>
</dbReference>
<organism evidence="2 3">
    <name type="scientific">Hydra vulgaris</name>
    <name type="common">Hydra</name>
    <name type="synonym">Hydra attenuata</name>
    <dbReference type="NCBI Taxonomy" id="6087"/>
    <lineage>
        <taxon>Eukaryota</taxon>
        <taxon>Metazoa</taxon>
        <taxon>Cnidaria</taxon>
        <taxon>Hydrozoa</taxon>
        <taxon>Hydroidolina</taxon>
        <taxon>Anthoathecata</taxon>
        <taxon>Aplanulata</taxon>
        <taxon>Hydridae</taxon>
        <taxon>Hydra</taxon>
    </lineage>
</organism>
<reference evidence="3" key="1">
    <citation type="submission" date="2025-08" db="UniProtKB">
        <authorList>
            <consortium name="RefSeq"/>
        </authorList>
    </citation>
    <scope>IDENTIFICATION</scope>
</reference>
<evidence type="ECO:0000313" key="2">
    <source>
        <dbReference type="Proteomes" id="UP001652625"/>
    </source>
</evidence>
<evidence type="ECO:0000256" key="1">
    <source>
        <dbReference type="SAM" id="Coils"/>
    </source>
</evidence>
<protein>
    <submittedName>
        <fullName evidence="3">Uncharacterized protein LOC100206390 isoform X6</fullName>
    </submittedName>
</protein>
<feature type="coiled-coil region" evidence="1">
    <location>
        <begin position="4651"/>
        <end position="4681"/>
    </location>
</feature>
<gene>
    <name evidence="3" type="primary">LOC100206390</name>
</gene>
<dbReference type="SUPFAM" id="SSF46966">
    <property type="entry name" value="Spectrin repeat"/>
    <property type="match status" value="3"/>
</dbReference>
<keyword evidence="1" id="KW-0175">Coiled coil</keyword>
<accession>A0ABM4C2I1</accession>
<proteinExistence type="predicted"/>
<feature type="coiled-coil region" evidence="1">
    <location>
        <begin position="4831"/>
        <end position="4878"/>
    </location>
</feature>
<evidence type="ECO:0000313" key="3">
    <source>
        <dbReference type="RefSeq" id="XP_065655757.1"/>
    </source>
</evidence>
<keyword evidence="2" id="KW-1185">Reference proteome</keyword>
<dbReference type="RefSeq" id="XP_065655757.1">
    <property type="nucleotide sequence ID" value="XM_065799685.1"/>
</dbReference>
<sequence length="5959" mass="694159">MLTDNQNVMANLDDAVCNKKYNKTEKQKCKKSLIRTLLYLVPEIMLHSLDVNFPISKNFTSILDIKASLNKHNSILETNIVYSNNSMEKKRIILQAPTKYVSQASLVQKDKQAKSFYWKVIAHLIKMTGAFEDIQSNFYTSLLSFFLFKPKSTSLILSPYGQSNLLSSSDLKCSSKYMQCFYSMLLENGSFLLQTCSFLPDFRIYILSSKVANHIIAIEQRINGLIDEKYSLCPNIFLKKLFNIQASGDYKFCILGCKYVKLCLSLNHAIYLQPLLKLGTKLEKVESKICQLKLECKPDFKIENNIRKNFTIILKWLEMVEKKFLSVKQAENFEIFKDSCLSFSQLVADLQIYANLSTVCYKQLTLLRCHLWCVEHLEEDMKHISDRLEYIKLFSINIQKDFDLYLQCFQHLHNVLQCSAWLKEVLVVMGVKVVFINEEDIAQKLLRIKNLEEIFVSKAAKVDKVIIKGKKLLSKGFLIPFYYNFCLTQLEEEWIRVKQLVKDKIHDSKNFKTNWIIFNQKLNQIIENIGNIEVLFFNLKSMCTFSQATNDDLMKFSLKCISMLLEQANHLNNIYVLHECVLKHKLSNDLNYILRQKLENVFFIKNSLKVDLETYTNILISDCSKVSFQESCDKLIKWFHDIDIVLNSLLSVRSNNIKEKRKGKCVLELVNNIPMKIFSSFPATYKAEILRESWVHQELFFRLIQLMKWLERKKMLVYLSDKLYIGNFQNASNYKVFSIKHDIFENSLKLEQKVPIDPMTFNKLDLSTPGEQKFYSCLAEHLEDKICCFSRLKENSEEEVFYSCITNLEQKLPSSCTTKASSSECFQKEKYFKDVIIEYEYIIDEFEVIHIQTIEVCDDEFFAEETKFQLVASKKNNTMIESKEKSRKESKNMFFSLNESQQCVRLAKVHSGMHNSIFNFILKLNESSLPEENTILLKIVNDEMDSFNNQSDYSDISSLKKSKKFLIEIVSTRKYKTIDFYSTYSEMISECGYHTFLLKELPNRTIFRYITNNISARHLVICDQKLKLKESLGKMKDYDLIIPCFISNDCVSRSLDKKLKSMISVWKSNVMKKLKAMPHYQLENKSLKNADAERIFYLNQATLNEVSNTIRLIETNNGLIQKSNILDLRSSDKYLEYITCITEIEELYHICVHRHEKMKFLLESCIHLHSVQQLLLSGPQFWECFKKQADDIAKQIKMFCFFKTNLQNTLVELATFDIFSDFAEGLQEIITTTLLSIDKKLAELKIAKKTVQFNIKLLVYLKEFVEDYLEEIDMSEQYLNVEYEDFRSLTTLKVVLRTVSLAITDHRAKLDKIVCLSKEFKGALPPYESLMLSGFVQSCINKTYEIEDTVIIKNKEISILLEFEEHFKWVAEKGLMMAERLFILCESGCDVNLFIKHLLKYKYNIQCIVKLHAKDTFLCLPERDRFNLDVIFANAKKTFFILADLITKRLYFQGFALYTNNYFFLQRSINYKKNFYNHNLSKVCLMVNNENVINMIKILDSVICNHGYHTDQMATKKIKVRNDIQKNPIVLKLSLFIYFRHNIKSLVSKTQLSWLFKKRNVNDGELRLLHGTTQIISDESINFIDNELIILTEVLELNNKMRDKVKNKLKTFSNGKFLHINEATKLNECLNFSRFDPLFIRNYELLNMRKAKTFQKELELFYTFKTVKCDLINDLITNNFFIIIGSNKIFCELSMLRLFLNNSFDDIRKLFFNFNICAQGKNIKSCDRGKNKQLLYKCKKHVLRSKQDISNDRTLLYGKRIKFDHAKKSLGIAKDRMNEDFDLRLIEKFRFMSPQDSLKRKSLKRFFTLKERFFEEFCATDVFLNKIRIFYKKGIQDLKVTLNRYTTFKQYRNNLQNKVLSAINNIKNVIVESNKYCSSIYLDEKIFFIVHLRYIYLRQTETSEIIERFFSFIKNRLKTFLNDVKSMGLLTAQGFVERYFKDFDDLKDMVNSKKYFLKSISAQIEGISLPKQNSSILFGLLAECDTSLCNTASKMECILQQFDFHRERLIFFHAATDSLFFNFDLIENVLRSISSFESSSNLLKELKKKFNDQFDFINMLLSMSFVVPRTEISQVANKKKKVREKVEMLQFIFIRIEAIYENCVLRSNQKFEKSTKPKSKYFMFKNKCVKNLINGNSPEYGKETQVAQAVADTNDNHAVGVYMNDDADNQAACDKKMPKINALLSESSKCLLFFRRWECEDQHKSIVLDLHENTYGINEERMKYHVKISKSVFYNEKTNRFPNVKNQTHIQKNDISCEKFFLTFECAYKIKHFHSFIKECFLFSPVTENRLINYYAGFTDTCNFSAYRSQPFNDTYSLSIYHRQSHFTKKQKFAKNGFKLKVLNKTFIRQLDPDTLFPITTTCGPYAIKSNCVFEIINSRICLKKHKSKKLDFEEIKNKKELKFSGNLREQFSCGLNSNKYNNIQINELLGTKTPIQKFADGFAADVVCIQAWLLQNESIFRKENFLNEVNKLLHLYRSRKDGNTYVHHLLKNKFSILTELPGIKQEHCNVSLTELPGIKQEQVQCFIDGVLQWNEILNISNKESLSEKQKIFLNQVINYIGIDLSKMLELEANLNNVSLKRSMRDILSQAEKLNRVVDSLSLGDKIALGTVQEVCIVKEAIINASLAFTELLKCNDSLYMRRHKIEHVDCYKEYATQSNSVILPHCCTLEISQRACESELKDVSCNNPLMQEDLEIVQNQCKNEITKFFEIEDIPDATDHYLVQHTKERLSSIDNELDITFGTDLEEDFFFYDFEDKIILQDTSIEKVFSDDSEFLCSPNKKQIIDEGDSISFYSSNCNKHFNLRYKLDFDNCEKKVNKNDARRSSTRKECLANSLFESIANSFEETSFESAFKVGALFDNSHELIFQTNEDFEPMGIFEPDLSDCSNARFNIEKLPPYSLQPSSGKEINKMHYSERTNKLLRSAQDQLYENLSTCLSDGATEFDVFEKISDENNNTKIEKYGKLKCSIESLNAELKEFFKTLEDGNISYLPNFCQSWSIISSLYRQVSNSKHEFSAKSKKCGTKDLQKMLHSIEQNLFEACVLCESHLLPMVAGIYSNLIVISASFEQIEDQFQTYDTLFVVEKDEINNIVKFNENVQKYIDNALILVNIWRQLEIHEVIFDKIIGSVLFLCYRIDSLLENLLSKQLFVEDEYMQNVQDLHAEVAYISSLSVCELSETLLESHFKQLFRLQSRVELHKNLDLAPEMLLTIQRALEAIKLNIHKNRDHPSSAPSSPAQQKLINVKPQSHDLADFKGYKGKSRRNTPLNEKKNYNNAIHTKNGVSSFHFKPFYIPNDDYEMNCVLVENFCDDSEASCNSKNNGLLLNDSSNVSWASFVNIVENSESKFSEPSSFSDSLETLDAPLSLDKGVSITPLTEINSENIPYTVECTDISLDWDFVDDVDSFQINLSTSENQKSQSFENQKQFLPSLSLDLSEIKFKCHEQEVLPDSLYTLKTCQVIMEPDDDVNTKGETLPASYSVKSLNKPFKSFNQKSNETSTHSLEVSEHFKPNKETNCYVINHDHSEIEVRSFEVATITFVEDVLASSVLNVVNLKPDMTGSLINAEPDGPLENANLVESFKTNETLNLIQDESLISFNSLLPHTCPIDIFLKLPELEQTVNEEKNSEETDTYKVEETTLKNHIQSADTILTVESADAILTVENNHLSTKVIEVIDDSNHKDFDKILLAQMYNQVSQPLSPKLVSELPDSVSFHPDNLVVQSCKFSIISNEFSEPTESAVVSNDFSEPTKSVIINCLQTHKSCLNKSKESQKSRDFSILEELEDSLSNEVVGIKSEVSSNIDGKPIFYANSVDSICVDECNTECGDDLGRPLILPSLNQSVSRIENLKHAKVNINVIAMDFTVSCSADTIATPYVSSYNITDQDMNLYVELTKAEEMQEIDQLFKNATLELQNSLNTSMKCIPDSAEEQSTALQYKYESLTLPRASSPISMANCLVKTVQTKEILNNFEDFEDERSFLSTNDSSFYVSLLMKQEIGYPIDNNFADQPYKNLADPMLNEFEQKAQICMESMIHISNMMSIQSQNEVDDENYFMTKLKLLSYFGFQQSNNDSLNIIGKQIQEAYGVELKDRIQEKLDVVNIYWKDLQDKAIYVECMNSKGLRSAQDEDVSNQLSNKRVPSNDRTLNEFNGFAESWQQVDDYQIQFAKIFFLLTSYNNRLAIENIEREEKTRTETDVEKLKNDYYSAQYLIFDMCSQVSLLEKLGQIYHEIESPSDLLKYHHTHIFDFWEHILHKVASKTEELYKFLKTESRQKELSNNHDLCRRWLFELESCLNDTKDLLLLQPSDFKCETIKKTFAYLAKTLETNLRMVKLITLNQSANVDKCSDLYLDVIHIMQFDPNIVNTLETQMSQNKFIPSIISSPEFFILSNCRNQKYSLVHGISFFEKEMESFLTYLSEIIKTVEAAQVDIASDIASNSTTIIANITRFQTFLQNIKIKELPLKHVYFELQKLNPELDERYAKMIEKSEKAYQKCLAILQTLVCVFLLIKSVNKQQKHLITWLLKFEKHLEYLISKPERCIDDAMRKLVNISNIARRFHVKSATKNKAIEDTNRLSDLRNDANKQDFVFKISDDWNRIEKLLEKEKNRLDSLTSNWKELKFLAQNLEQDVARFLLTVDTSIEHITVEHITLERELLMKVKKQLRKKEKVREQLKVLREKIVTHILENSCSVIDERLSAIDSMWFELQSKISDRLRILSDVKNKIEWIEISEAMREVTKCISSSEELMEIYASPISLAPREIEEGLLLLSDSLIKLEKVQPIIHRLDNYDILLMKDNFHEQFILINDKYELLCKNINERLNLLKIYLENIRAHENFIIECEKQLDELNTVIDKIKHLTFTDTYNDEYKEQLKITDEAIRNISNRIHDVESETENRIITDFTRARINVLNDRLKSSKLKFLEIDAKAKSYSEYGTLNNELSNVEDFLNESKLFLSSLMGANIYDLPFLSKRFKEIQRELPRKLAYLENLKEKLTSTEHSDTGNNLLFLNETLTDEMRKFGVLLDKKQNDFEIAVSSIRQFELDYNELEKWLNEKEMEYDSLLKHAHLSSDIDKVIDSCKKLQADLPVFSTFSSSMTSLLSNNNLSSSFAEISLNQLNVRFDVLQEQTNLLCKKFCQIKQNYSSIIKLFEKTSSFVESCKAQTLDYEEYSFSVQSNLPQCIEMQKELQEILKLHDLDSYIEVQASTCLEKIETTYSQLTKELLIIEQVNKLLTSFEVEFKKVLADIELLNELIQKNHSIDKVQDLKENVNRKSESIHEVNKNIMNLIRDAIWASDIRCRQDTCMSSLIKKLNQILISDEQNNKQHLEHLIDADESAKTILIWLEDAEAKLIDMGNRIKLSNVAILKACFEELKNLKSEKLQHQKIYNDLMRQLNDTHESTELEKINPVISIQGLWSKVEKLISRCFDDIKEVLLIWAEYTETIKGLIFWLRSSENIIKQPLHKLSAKQLNNEFFVLQKISNEYDARHASQTTLKPLVARLSKLTLHEDKLLLKQQLTCFNQLWAATKSSLNKKKVEIEKLIDWLKSFSHQKKIILAWLEEVENSIFLSVSPDKHRGGTLQINKSDVIRYDKVREQLKLIAVKIISHAPACEFSEDINCFTVELDNRWRSLCEKLGLAYQGVEEALFLLKLLEEMLNMLEKWLHNITKRIEQIELYTCNIDSMHIYIQNLEVMINEFFNREKDFVSVCELCKKIQKSPEACSYAEDLKVLLECSEGFKIKWHGIREKCRMYKTILENREDVYRQWENTADTIKVWLVQRTINNSTIANVQTYDTDNYRVLDLFNQLKNCRNYLLRNNCDNSSLKISKTTEEISESLYCVNSLYLTFQCSSNDINNNISNSDNKCQDNYVKYLKTEQEVENWLCEIEIQMIQLRPYIFEQDEKALFDIRRIKDEMEKKSSIVEELNLQTETINGFVEENVMEINHRYQKALKDLKLWISNYDNDPDLTS</sequence>